<dbReference type="EMBL" id="PKMF04000141">
    <property type="protein sequence ID" value="KAK7847460.1"/>
    <property type="molecule type" value="Genomic_DNA"/>
</dbReference>
<evidence type="ECO:0000313" key="2">
    <source>
        <dbReference type="EMBL" id="KAK7854259.1"/>
    </source>
</evidence>
<protein>
    <submittedName>
        <fullName evidence="1">Amino acid transporter avt1j</fullName>
    </submittedName>
</protein>
<evidence type="ECO:0000313" key="3">
    <source>
        <dbReference type="Proteomes" id="UP000237347"/>
    </source>
</evidence>
<organism evidence="1 3">
    <name type="scientific">Quercus suber</name>
    <name type="common">Cork oak</name>
    <dbReference type="NCBI Taxonomy" id="58331"/>
    <lineage>
        <taxon>Eukaryota</taxon>
        <taxon>Viridiplantae</taxon>
        <taxon>Streptophyta</taxon>
        <taxon>Embryophyta</taxon>
        <taxon>Tracheophyta</taxon>
        <taxon>Spermatophyta</taxon>
        <taxon>Magnoliopsida</taxon>
        <taxon>eudicotyledons</taxon>
        <taxon>Gunneridae</taxon>
        <taxon>Pentapetalae</taxon>
        <taxon>rosids</taxon>
        <taxon>fabids</taxon>
        <taxon>Fagales</taxon>
        <taxon>Fagaceae</taxon>
        <taxon>Quercus</taxon>
    </lineage>
</organism>
<reference evidence="1" key="3">
    <citation type="submission" date="2023-07" db="EMBL/GenBank/DDBJ databases">
        <title>An improved reference 1 genome and first organelle genomes of Quercus suber.</title>
        <authorList>
            <consortium name="Genosuber Consortium"/>
            <person name="Usie A."/>
            <person name="Serra O."/>
            <person name="Barros P."/>
        </authorList>
    </citation>
    <scope>NUCLEOTIDE SEQUENCE</scope>
    <source>
        <strain evidence="1">HL8</strain>
        <tissue evidence="1">Leaves</tissue>
    </source>
</reference>
<dbReference type="Proteomes" id="UP000237347">
    <property type="component" value="Unassembled WGS sequence"/>
</dbReference>
<gene>
    <name evidence="1" type="primary">AVT1J_1</name>
    <name evidence="2" type="synonym">AVT1J_4</name>
    <name evidence="1" type="ORF">CFP56_006613</name>
    <name evidence="2" type="ORF">CFP56_032926</name>
</gene>
<sequence>MAEQVELAPFNTGGTSFLRSCFNGINALTGIGLITIPYTLSQAGWLGLSFFLQWHLLHANS</sequence>
<reference evidence="1" key="1">
    <citation type="submission" date="2017-12" db="EMBL/GenBank/DDBJ databases">
        <authorList>
            <person name="Barbosa P."/>
            <person name="Usie A."/>
            <person name="Ramos A.M."/>
        </authorList>
    </citation>
    <scope>NUCLEOTIDE SEQUENCE</scope>
    <source>
        <strain evidence="1">HL8</strain>
        <tissue evidence="1">Leaves</tissue>
    </source>
</reference>
<proteinExistence type="predicted"/>
<dbReference type="AlphaFoldDB" id="A0AAW0L6Y5"/>
<accession>A0AAW0L6Y5</accession>
<keyword evidence="3" id="KW-1185">Reference proteome</keyword>
<reference evidence="1 3" key="2">
    <citation type="journal article" date="2018" name="Sci. Data">
        <title>The draft genome sequence of cork oak.</title>
        <authorList>
            <person name="Ramos A.M."/>
            <person name="Usie A."/>
            <person name="Barbosa P."/>
            <person name="Barros P.M."/>
            <person name="Capote T."/>
            <person name="Chaves I."/>
            <person name="Simoes F."/>
            <person name="Abreu I."/>
            <person name="Carrasquinho I."/>
            <person name="Faro C."/>
            <person name="Guimaraes J.B."/>
            <person name="Mendonca D."/>
            <person name="Nobrega F."/>
            <person name="Rodrigues L."/>
            <person name="Saibo N.J.M."/>
            <person name="Varela M.C."/>
            <person name="Egas C."/>
            <person name="Matos J."/>
            <person name="Miguel C.M."/>
            <person name="Oliveira M.M."/>
            <person name="Ricardo C.P."/>
            <person name="Goncalves S."/>
        </authorList>
    </citation>
    <scope>NUCLEOTIDE SEQUENCE [LARGE SCALE GENOMIC DNA]</scope>
    <source>
        <strain evidence="3">cv. HL8</strain>
        <strain evidence="1">HL8</strain>
    </source>
</reference>
<comment type="caution">
    <text evidence="1">The sequence shown here is derived from an EMBL/GenBank/DDBJ whole genome shotgun (WGS) entry which is preliminary data.</text>
</comment>
<dbReference type="EMBL" id="PKMF04000057">
    <property type="protein sequence ID" value="KAK7854259.1"/>
    <property type="molecule type" value="Genomic_DNA"/>
</dbReference>
<evidence type="ECO:0000313" key="1">
    <source>
        <dbReference type="EMBL" id="KAK7847460.1"/>
    </source>
</evidence>
<name>A0AAW0L6Y5_QUESU</name>